<evidence type="ECO:0000313" key="2">
    <source>
        <dbReference type="Proteomes" id="UP001165205"/>
    </source>
</evidence>
<dbReference type="Proteomes" id="UP001165205">
    <property type="component" value="Unassembled WGS sequence"/>
</dbReference>
<sequence length="120" mass="13457">MPPLIGMAWARGQPMRATKKRATKTFIVIVGKYGYEETFVEDVSLICLLIGGYVTEVCLKTGLKKKSEVKPETQLRRWLPKFSHNSIMMTSTLPMFAQPPAAVITKAMISHSRSCSDIYC</sequence>
<protein>
    <submittedName>
        <fullName evidence="1">Unnamed protein product</fullName>
    </submittedName>
</protein>
<name>A0AAN5BUX0_ASPOZ</name>
<comment type="caution">
    <text evidence="1">The sequence shown here is derived from an EMBL/GenBank/DDBJ whole genome shotgun (WGS) entry which is preliminary data.</text>
</comment>
<proteinExistence type="predicted"/>
<reference evidence="1" key="1">
    <citation type="submission" date="2023-04" db="EMBL/GenBank/DDBJ databases">
        <title>Aspergillus oryzae NBRC 4228.</title>
        <authorList>
            <person name="Ichikawa N."/>
            <person name="Sato H."/>
            <person name="Tonouchi N."/>
        </authorList>
    </citation>
    <scope>NUCLEOTIDE SEQUENCE</scope>
    <source>
        <strain evidence="1">NBRC 4228</strain>
    </source>
</reference>
<accession>A0AAN5BUX0</accession>
<dbReference type="EMBL" id="BSYA01000129">
    <property type="protein sequence ID" value="GMG34006.1"/>
    <property type="molecule type" value="Genomic_DNA"/>
</dbReference>
<organism evidence="1 2">
    <name type="scientific">Aspergillus oryzae</name>
    <name type="common">Yellow koji mold</name>
    <dbReference type="NCBI Taxonomy" id="5062"/>
    <lineage>
        <taxon>Eukaryota</taxon>
        <taxon>Fungi</taxon>
        <taxon>Dikarya</taxon>
        <taxon>Ascomycota</taxon>
        <taxon>Pezizomycotina</taxon>
        <taxon>Eurotiomycetes</taxon>
        <taxon>Eurotiomycetidae</taxon>
        <taxon>Eurotiales</taxon>
        <taxon>Aspergillaceae</taxon>
        <taxon>Aspergillus</taxon>
        <taxon>Aspergillus subgen. Circumdati</taxon>
    </lineage>
</organism>
<gene>
    <name evidence="1" type="ORF">Aory04_000942700</name>
</gene>
<dbReference type="AlphaFoldDB" id="A0AAN5BUX0"/>
<evidence type="ECO:0000313" key="1">
    <source>
        <dbReference type="EMBL" id="GMG34006.1"/>
    </source>
</evidence>